<dbReference type="PROSITE" id="PS50011">
    <property type="entry name" value="PROTEIN_KINASE_DOM"/>
    <property type="match status" value="1"/>
</dbReference>
<dbReference type="KEGG" id="som:SOMG_01566"/>
<reference evidence="13 14" key="1">
    <citation type="journal article" date="2023" name="G3 (Bethesda)">
        <title>A high-quality reference genome for the fission yeast Schizosaccharomyces osmophilus.</title>
        <authorList>
            <person name="Jia G.S."/>
            <person name="Zhang W.C."/>
            <person name="Liang Y."/>
            <person name="Liu X.H."/>
            <person name="Rhind N."/>
            <person name="Pidoux A."/>
            <person name="Brysch-Herzberg M."/>
            <person name="Du L.L."/>
        </authorList>
    </citation>
    <scope>NUCLEOTIDE SEQUENCE [LARGE SCALE GENOMIC DNA]</scope>
    <source>
        <strain evidence="13 14">CBS 15793</strain>
    </source>
</reference>
<dbReference type="FunFam" id="1.10.510.10:FF:000182">
    <property type="entry name" value="MAP kinase kinase kinase mkh1"/>
    <property type="match status" value="1"/>
</dbReference>
<keyword evidence="14" id="KW-1185">Reference proteome</keyword>
<feature type="region of interest" description="Disordered" evidence="11">
    <location>
        <begin position="180"/>
        <end position="232"/>
    </location>
</feature>
<keyword evidence="5 10" id="KW-0547">Nucleotide-binding</keyword>
<dbReference type="PANTHER" id="PTHR48016:SF48">
    <property type="entry name" value="SERINE_THREONINE-PROTEIN KINASE BCK1_SLK1_SSP31"/>
    <property type="match status" value="1"/>
</dbReference>
<keyword evidence="3" id="KW-0723">Serine/threonine-protein kinase</keyword>
<evidence type="ECO:0000256" key="9">
    <source>
        <dbReference type="ARBA" id="ARBA00048329"/>
    </source>
</evidence>
<gene>
    <name evidence="13" type="primary">mkh1</name>
    <name evidence="13" type="ORF">SOMG_01566</name>
</gene>
<evidence type="ECO:0000256" key="3">
    <source>
        <dbReference type="ARBA" id="ARBA00022527"/>
    </source>
</evidence>
<dbReference type="Proteomes" id="UP001212411">
    <property type="component" value="Chromosome 1"/>
</dbReference>
<dbReference type="GeneID" id="80875048"/>
<evidence type="ECO:0000256" key="4">
    <source>
        <dbReference type="ARBA" id="ARBA00022679"/>
    </source>
</evidence>
<feature type="compositionally biased region" description="Polar residues" evidence="11">
    <location>
        <begin position="528"/>
        <end position="537"/>
    </location>
</feature>
<dbReference type="Gene3D" id="1.10.510.10">
    <property type="entry name" value="Transferase(Phosphotransferase) domain 1"/>
    <property type="match status" value="1"/>
</dbReference>
<dbReference type="InterPro" id="IPR017441">
    <property type="entry name" value="Protein_kinase_ATP_BS"/>
</dbReference>
<name>A0AAE9W955_9SCHI</name>
<evidence type="ECO:0000256" key="1">
    <source>
        <dbReference type="ARBA" id="ARBA00006529"/>
    </source>
</evidence>
<dbReference type="SUPFAM" id="SSF56112">
    <property type="entry name" value="Protein kinase-like (PK-like)"/>
    <property type="match status" value="1"/>
</dbReference>
<dbReference type="GO" id="GO:0004709">
    <property type="term" value="F:MAP kinase kinase kinase activity"/>
    <property type="evidence" value="ECO:0007669"/>
    <property type="project" value="UniProtKB-EC"/>
</dbReference>
<evidence type="ECO:0000259" key="12">
    <source>
        <dbReference type="PROSITE" id="PS50011"/>
    </source>
</evidence>
<feature type="domain" description="Protein kinase" evidence="12">
    <location>
        <begin position="822"/>
        <end position="1091"/>
    </location>
</feature>
<dbReference type="GO" id="GO:0005524">
    <property type="term" value="F:ATP binding"/>
    <property type="evidence" value="ECO:0007669"/>
    <property type="project" value="UniProtKB-UniRule"/>
</dbReference>
<evidence type="ECO:0000313" key="13">
    <source>
        <dbReference type="EMBL" id="WBW71638.1"/>
    </source>
</evidence>
<protein>
    <recommendedName>
        <fullName evidence="2">mitogen-activated protein kinase kinase kinase</fullName>
        <ecNumber evidence="2">2.7.11.25</ecNumber>
    </recommendedName>
</protein>
<dbReference type="Pfam" id="PF00069">
    <property type="entry name" value="Pkinase"/>
    <property type="match status" value="1"/>
</dbReference>
<dbReference type="GO" id="GO:0000196">
    <property type="term" value="P:cell integrity MAPK cascade"/>
    <property type="evidence" value="ECO:0007669"/>
    <property type="project" value="UniProtKB-ARBA"/>
</dbReference>
<dbReference type="RefSeq" id="XP_056035881.1">
    <property type="nucleotide sequence ID" value="XM_056180359.1"/>
</dbReference>
<proteinExistence type="inferred from homology"/>
<feature type="compositionally biased region" description="Low complexity" evidence="11">
    <location>
        <begin position="186"/>
        <end position="197"/>
    </location>
</feature>
<comment type="catalytic activity">
    <reaction evidence="8">
        <text>L-threonyl-[protein] + ATP = O-phospho-L-threonyl-[protein] + ADP + H(+)</text>
        <dbReference type="Rhea" id="RHEA:46608"/>
        <dbReference type="Rhea" id="RHEA-COMP:11060"/>
        <dbReference type="Rhea" id="RHEA-COMP:11605"/>
        <dbReference type="ChEBI" id="CHEBI:15378"/>
        <dbReference type="ChEBI" id="CHEBI:30013"/>
        <dbReference type="ChEBI" id="CHEBI:30616"/>
        <dbReference type="ChEBI" id="CHEBI:61977"/>
        <dbReference type="ChEBI" id="CHEBI:456216"/>
        <dbReference type="EC" id="2.7.11.25"/>
    </reaction>
</comment>
<dbReference type="InterPro" id="IPR000719">
    <property type="entry name" value="Prot_kinase_dom"/>
</dbReference>
<dbReference type="InterPro" id="IPR050538">
    <property type="entry name" value="MAP_kinase_kinase_kinase"/>
</dbReference>
<evidence type="ECO:0000256" key="8">
    <source>
        <dbReference type="ARBA" id="ARBA00047559"/>
    </source>
</evidence>
<keyword evidence="7 10" id="KW-0067">ATP-binding</keyword>
<keyword evidence="4" id="KW-0808">Transferase</keyword>
<organism evidence="13 14">
    <name type="scientific">Schizosaccharomyces osmophilus</name>
    <dbReference type="NCBI Taxonomy" id="2545709"/>
    <lineage>
        <taxon>Eukaryota</taxon>
        <taxon>Fungi</taxon>
        <taxon>Dikarya</taxon>
        <taxon>Ascomycota</taxon>
        <taxon>Taphrinomycotina</taxon>
        <taxon>Schizosaccharomycetes</taxon>
        <taxon>Schizosaccharomycetales</taxon>
        <taxon>Schizosaccharomycetaceae</taxon>
        <taxon>Schizosaccharomyces</taxon>
    </lineage>
</organism>
<dbReference type="AlphaFoldDB" id="A0AAE9W955"/>
<evidence type="ECO:0000313" key="14">
    <source>
        <dbReference type="Proteomes" id="UP001212411"/>
    </source>
</evidence>
<dbReference type="SMART" id="SM00220">
    <property type="entry name" value="S_TKc"/>
    <property type="match status" value="1"/>
</dbReference>
<dbReference type="PROSITE" id="PS00107">
    <property type="entry name" value="PROTEIN_KINASE_ATP"/>
    <property type="match status" value="1"/>
</dbReference>
<evidence type="ECO:0000256" key="5">
    <source>
        <dbReference type="ARBA" id="ARBA00022741"/>
    </source>
</evidence>
<evidence type="ECO:0000256" key="7">
    <source>
        <dbReference type="ARBA" id="ARBA00022840"/>
    </source>
</evidence>
<comment type="catalytic activity">
    <reaction evidence="9">
        <text>L-seryl-[protein] + ATP = O-phospho-L-seryl-[protein] + ADP + H(+)</text>
        <dbReference type="Rhea" id="RHEA:17989"/>
        <dbReference type="Rhea" id="RHEA-COMP:9863"/>
        <dbReference type="Rhea" id="RHEA-COMP:11604"/>
        <dbReference type="ChEBI" id="CHEBI:15378"/>
        <dbReference type="ChEBI" id="CHEBI:29999"/>
        <dbReference type="ChEBI" id="CHEBI:30616"/>
        <dbReference type="ChEBI" id="CHEBI:83421"/>
        <dbReference type="ChEBI" id="CHEBI:456216"/>
        <dbReference type="EC" id="2.7.11.25"/>
    </reaction>
</comment>
<feature type="region of interest" description="Disordered" evidence="11">
    <location>
        <begin position="528"/>
        <end position="547"/>
    </location>
</feature>
<dbReference type="EMBL" id="CP115611">
    <property type="protein sequence ID" value="WBW71638.1"/>
    <property type="molecule type" value="Genomic_DNA"/>
</dbReference>
<accession>A0AAE9W955</accession>
<feature type="binding site" evidence="10">
    <location>
        <position position="851"/>
    </location>
    <ligand>
        <name>ATP</name>
        <dbReference type="ChEBI" id="CHEBI:30616"/>
    </ligand>
</feature>
<evidence type="ECO:0000256" key="6">
    <source>
        <dbReference type="ARBA" id="ARBA00022777"/>
    </source>
</evidence>
<evidence type="ECO:0000256" key="11">
    <source>
        <dbReference type="SAM" id="MobiDB-lite"/>
    </source>
</evidence>
<dbReference type="InterPro" id="IPR008271">
    <property type="entry name" value="Ser/Thr_kinase_AS"/>
</dbReference>
<dbReference type="PROSITE" id="PS00108">
    <property type="entry name" value="PROTEIN_KINASE_ST"/>
    <property type="match status" value="1"/>
</dbReference>
<dbReference type="FunFam" id="3.30.200.20:FF:000387">
    <property type="entry name" value="Serine/threonine-protein kinase STE11"/>
    <property type="match status" value="1"/>
</dbReference>
<dbReference type="InterPro" id="IPR011009">
    <property type="entry name" value="Kinase-like_dom_sf"/>
</dbReference>
<sequence length="1114" mass="125245">MSSRASSVSRVSDGRNSPALYADSLRIRKTLSGDEYFWNGENVLEFLQDHDLHNIWKDVLIAEKIEGQAFVSLVNYGNALGLAQKYNIPDEEAAQLTNRVRQALYSYVDSSGFESARKLYSPNSIDSPLSKGDDISSVNDFNVTSFLNKIGHKNRMNSSSEWLTGSSDGFTGQDGLIATEELPRNSSSSSMDSLKQSEYYSTNEAQKKQPSLGDAKLSRSRSVSKRQSTDYKEKSNNFLKKFRVPGFSREKEKEKVKEKSPFPTSPSAKVFSKLSLKNTSEASYSETWVPRVHRLESQIGLGLKKQAFVLATTDDETFTAVNITNVNSAYQLRETLVRSVSLDCSPAECHIYLTEVGGAQYIESLDDIKLDITRRYVDEFGTIKFFIIPARDASLPEKVSNDTVTVSSRSSSNANFKHPADEIKYFQNINSNPQSKRNIRHSVLTSDFDKETPVNAVPPGTQNDKKLGSAPNLAVLQEPPSRRFRGFEKIRGAKGEMAARILDGTEEDTGKNRFKVLRPHKKITLKLPSNSSASSELNPKPSLMGRNFIAHRDPPSPPDFDTAPKRTSTITRRSSLRYVHSPRSNDFEDTKITGVNFTDDTSEFTDWKNDFSFNNAPAFDESEIPNDTFWAVQPKNLQESTPEMLNKRNSLKRSPVTADSQINQRTVPEFSHGDDLALNLSPLSHHIRKMSIKNEAPISLKDEEQSKWEVRPSADDLYRNVDQFFPRYNLDNVLVSDNSKAVSSPSKTSIRPKVKSVRFLAREVFEARKALLRNNRKNKGGDLLRRSSTKFWGSKIEEVKPEGNGASNSVLSPSNDTPTFKWLKGDLIGNGTYGRVFIAMNVNTGELIAVKQVEIPQTVNTYHERLWKNIVDSINSEIETMADLEHINVVQYLGFEKTDTDISIFLEYVSGGSVSRCLRNFGPFEESVVQFITKQVLLGLAYLHSKGIIHRDLKADNLLIDFDGICKISDFGISKHSENVYGNDANLSMQGTIFWMAPEVIDSNHRGYSAKVDIWSLGCVVLEMLGGNRPWSTDEAIQAMFKLGTEKKPPPFPSELRKNVSDDSINFLNDCFTIDADKRPTAEELLSHPFLKLDSTFNFESTELYRLLHERHAK</sequence>
<comment type="similarity">
    <text evidence="1">Belongs to the protein kinase superfamily. STE Ser/Thr protein kinase family. MAP kinase kinase kinase subfamily.</text>
</comment>
<dbReference type="EC" id="2.7.11.25" evidence="2"/>
<evidence type="ECO:0000256" key="10">
    <source>
        <dbReference type="PROSITE-ProRule" id="PRU10141"/>
    </source>
</evidence>
<evidence type="ECO:0000256" key="2">
    <source>
        <dbReference type="ARBA" id="ARBA00012406"/>
    </source>
</evidence>
<dbReference type="PANTHER" id="PTHR48016">
    <property type="entry name" value="MAP KINASE KINASE KINASE SSK2-RELATED-RELATED"/>
    <property type="match status" value="1"/>
</dbReference>
<keyword evidence="6 13" id="KW-0418">Kinase</keyword>